<gene>
    <name evidence="9" type="ORF">SAMN05445850_4057</name>
</gene>
<evidence type="ECO:0000256" key="4">
    <source>
        <dbReference type="ARBA" id="ARBA00022692"/>
    </source>
</evidence>
<evidence type="ECO:0000259" key="8">
    <source>
        <dbReference type="PROSITE" id="PS50850"/>
    </source>
</evidence>
<dbReference type="EMBL" id="FNKX01000002">
    <property type="protein sequence ID" value="SDR44236.1"/>
    <property type="molecule type" value="Genomic_DNA"/>
</dbReference>
<feature type="transmembrane region" description="Helical" evidence="7">
    <location>
        <begin position="225"/>
        <end position="247"/>
    </location>
</feature>
<evidence type="ECO:0000256" key="2">
    <source>
        <dbReference type="ARBA" id="ARBA00022448"/>
    </source>
</evidence>
<organism evidence="9 10">
    <name type="scientific">Paraburkholderia tuberum</name>
    <dbReference type="NCBI Taxonomy" id="157910"/>
    <lineage>
        <taxon>Bacteria</taxon>
        <taxon>Pseudomonadati</taxon>
        <taxon>Pseudomonadota</taxon>
        <taxon>Betaproteobacteria</taxon>
        <taxon>Burkholderiales</taxon>
        <taxon>Burkholderiaceae</taxon>
        <taxon>Paraburkholderia</taxon>
    </lineage>
</organism>
<dbReference type="InterPro" id="IPR036259">
    <property type="entry name" value="MFS_trans_sf"/>
</dbReference>
<feature type="transmembrane region" description="Helical" evidence="7">
    <location>
        <begin position="345"/>
        <end position="368"/>
    </location>
</feature>
<evidence type="ECO:0000256" key="6">
    <source>
        <dbReference type="ARBA" id="ARBA00023136"/>
    </source>
</evidence>
<feature type="transmembrane region" description="Helical" evidence="7">
    <location>
        <begin position="173"/>
        <end position="192"/>
    </location>
</feature>
<sequence>MSTTFRSLRIFNYRVWASGAIVSNIGTWMQRTAQDWLVLTELTHHNATAVGIVMSLQFGPQMLLLPLTGYAADHFDRRKLLFATQAAMGTLALALGLLTVTGLVQLWQVYVFAGLLGCVTAFDSPARQTFVSDLVGERDLANAVALNSTSFNAARMLGPAVAGLLIASVGSGWVFLINALSFVAVLGALRMLRLDQLHIKPRNVRSRGSFVEGFKYVWTRPDLKAALLMLFLIGTFGLNFPIFISTMSVTAFRAGAGEYGVLSSTMAIGSVTGALLAARRARPTMGLLLGAGAMFGVGCTAAALMPNYVLFGIVLIAIGVSTQTFTTSTNSLVQLTTEPAMRGRVIAILLAIALGGTPLGAPVVGWVADRFGPRWALGVGAASGFGAALVGLVYLMRYRQLRFYREGWRLRYSIEDPRPVTATTVIPDSVTTVQRSELDEAEEDTASSV</sequence>
<feature type="transmembrane region" description="Helical" evidence="7">
    <location>
        <begin position="285"/>
        <end position="304"/>
    </location>
</feature>
<evidence type="ECO:0000256" key="7">
    <source>
        <dbReference type="SAM" id="Phobius"/>
    </source>
</evidence>
<feature type="transmembrane region" description="Helical" evidence="7">
    <location>
        <begin position="310"/>
        <end position="333"/>
    </location>
</feature>
<dbReference type="Proteomes" id="UP000199365">
    <property type="component" value="Unassembled WGS sequence"/>
</dbReference>
<feature type="transmembrane region" description="Helical" evidence="7">
    <location>
        <begin position="259"/>
        <end position="278"/>
    </location>
</feature>
<proteinExistence type="predicted"/>
<dbReference type="PROSITE" id="PS50850">
    <property type="entry name" value="MFS"/>
    <property type="match status" value="1"/>
</dbReference>
<dbReference type="RefSeq" id="WP_090806319.1">
    <property type="nucleotide sequence ID" value="NZ_FNKX01000002.1"/>
</dbReference>
<dbReference type="Pfam" id="PF05977">
    <property type="entry name" value="MFS_3"/>
    <property type="match status" value="1"/>
</dbReference>
<protein>
    <submittedName>
        <fullName evidence="9">Predicted arabinose efflux permease, MFS family</fullName>
    </submittedName>
</protein>
<reference evidence="10" key="1">
    <citation type="submission" date="2016-10" db="EMBL/GenBank/DDBJ databases">
        <authorList>
            <person name="Varghese N."/>
            <person name="Submissions S."/>
        </authorList>
    </citation>
    <scope>NUCLEOTIDE SEQUENCE [LARGE SCALE GENOMIC DNA]</scope>
    <source>
        <strain evidence="10">DUS833</strain>
    </source>
</reference>
<accession>A0A1H1J3R8</accession>
<name>A0A1H1J3R8_9BURK</name>
<feature type="domain" description="Major facilitator superfamily (MFS) profile" evidence="8">
    <location>
        <begin position="1"/>
        <end position="399"/>
    </location>
</feature>
<dbReference type="Gene3D" id="1.20.1250.20">
    <property type="entry name" value="MFS general substrate transporter like domains"/>
    <property type="match status" value="1"/>
</dbReference>
<dbReference type="GO" id="GO:0022857">
    <property type="term" value="F:transmembrane transporter activity"/>
    <property type="evidence" value="ECO:0007669"/>
    <property type="project" value="InterPro"/>
</dbReference>
<dbReference type="AlphaFoldDB" id="A0A1H1J3R8"/>
<comment type="subcellular location">
    <subcellularLocation>
        <location evidence="1">Cell membrane</location>
        <topology evidence="1">Multi-pass membrane protein</topology>
    </subcellularLocation>
</comment>
<keyword evidence="2" id="KW-0813">Transport</keyword>
<dbReference type="InterPro" id="IPR020846">
    <property type="entry name" value="MFS_dom"/>
</dbReference>
<dbReference type="GO" id="GO:0005886">
    <property type="term" value="C:plasma membrane"/>
    <property type="evidence" value="ECO:0007669"/>
    <property type="project" value="UniProtKB-SubCell"/>
</dbReference>
<keyword evidence="5 7" id="KW-1133">Transmembrane helix</keyword>
<feature type="transmembrane region" description="Helical" evidence="7">
    <location>
        <begin position="374"/>
        <end position="395"/>
    </location>
</feature>
<keyword evidence="3" id="KW-1003">Cell membrane</keyword>
<keyword evidence="10" id="KW-1185">Reference proteome</keyword>
<feature type="transmembrane region" description="Helical" evidence="7">
    <location>
        <begin position="80"/>
        <end position="100"/>
    </location>
</feature>
<dbReference type="CDD" id="cd06173">
    <property type="entry name" value="MFS_MefA_like"/>
    <property type="match status" value="1"/>
</dbReference>
<dbReference type="PANTHER" id="PTHR23513">
    <property type="entry name" value="INTEGRAL MEMBRANE EFFLUX PROTEIN-RELATED"/>
    <property type="match status" value="1"/>
</dbReference>
<keyword evidence="4 7" id="KW-0812">Transmembrane</keyword>
<dbReference type="PANTHER" id="PTHR23513:SF11">
    <property type="entry name" value="STAPHYLOFERRIN A TRANSPORTER"/>
    <property type="match status" value="1"/>
</dbReference>
<dbReference type="STRING" id="157910.SAMN05445850_4057"/>
<evidence type="ECO:0000256" key="3">
    <source>
        <dbReference type="ARBA" id="ARBA00022475"/>
    </source>
</evidence>
<dbReference type="SUPFAM" id="SSF103473">
    <property type="entry name" value="MFS general substrate transporter"/>
    <property type="match status" value="1"/>
</dbReference>
<evidence type="ECO:0000313" key="9">
    <source>
        <dbReference type="EMBL" id="SDR44236.1"/>
    </source>
</evidence>
<keyword evidence="6 7" id="KW-0472">Membrane</keyword>
<evidence type="ECO:0000256" key="1">
    <source>
        <dbReference type="ARBA" id="ARBA00004651"/>
    </source>
</evidence>
<dbReference type="InterPro" id="IPR010290">
    <property type="entry name" value="TM_effector"/>
</dbReference>
<evidence type="ECO:0000256" key="5">
    <source>
        <dbReference type="ARBA" id="ARBA00022989"/>
    </source>
</evidence>
<evidence type="ECO:0000313" key="10">
    <source>
        <dbReference type="Proteomes" id="UP000199365"/>
    </source>
</evidence>